<proteinExistence type="predicted"/>
<dbReference type="PANTHER" id="PTHR33507">
    <property type="entry name" value="INNER MEMBRANE PROTEIN YBBJ"/>
    <property type="match status" value="1"/>
</dbReference>
<sequence length="151" mass="16904">MGIELVMENAHWFWLSLGGLLLAAEMLGASGYLLWSGLSAVLVGLLTWVMPMGWPWQGTIFAILTIVTALLWWYWLRKRTLSRPQSTLNQRGQQLIGLRATLTDPVINGFGRVNIGDSSWRVKSEQDLPVGTHVEVIAIDGITLHVRPVER</sequence>
<evidence type="ECO:0000313" key="9">
    <source>
        <dbReference type="Proteomes" id="UP000269351"/>
    </source>
</evidence>
<dbReference type="PANTHER" id="PTHR33507:SF3">
    <property type="entry name" value="INNER MEMBRANE PROTEIN YBBJ"/>
    <property type="match status" value="1"/>
</dbReference>
<keyword evidence="4 5" id="KW-0472">Membrane</keyword>
<evidence type="ECO:0000313" key="10">
    <source>
        <dbReference type="Proteomes" id="UP000762586"/>
    </source>
</evidence>
<protein>
    <submittedName>
        <fullName evidence="8">NfeD family protein</fullName>
    </submittedName>
</protein>
<accession>A0A086EC94</accession>
<name>A0A086EC94_9GAMM</name>
<feature type="transmembrane region" description="Helical" evidence="5">
    <location>
        <begin position="54"/>
        <end position="76"/>
    </location>
</feature>
<evidence type="ECO:0000259" key="6">
    <source>
        <dbReference type="Pfam" id="PF01957"/>
    </source>
</evidence>
<dbReference type="InterPro" id="IPR002810">
    <property type="entry name" value="NfeD-like_C"/>
</dbReference>
<evidence type="ECO:0000256" key="3">
    <source>
        <dbReference type="ARBA" id="ARBA00022989"/>
    </source>
</evidence>
<dbReference type="SUPFAM" id="SSF141322">
    <property type="entry name" value="NfeD domain-like"/>
    <property type="match status" value="1"/>
</dbReference>
<reference evidence="7 10" key="1">
    <citation type="submission" date="2020-07" db="EMBL/GenBank/DDBJ databases">
        <title>A pangenomic view of the genus Pectobacterium provides insights into genome organization, phylogeny, and virulence.</title>
        <authorList>
            <person name="Jonkheer E."/>
            <person name="Brankovics B."/>
            <person name="Houwers I."/>
            <person name="Van Der Wolf J."/>
            <person name="Bonants P."/>
            <person name="Vreeburg R."/>
            <person name="Bollema R."/>
            <person name="De Haan J."/>
            <person name="Berke L."/>
            <person name="De Ridder D."/>
            <person name="Smit S."/>
            <person name="Van Der Lee T.A.J."/>
        </authorList>
    </citation>
    <scope>NUCLEOTIDE SEQUENCE [LARGE SCALE GENOMIC DNA]</scope>
    <source>
        <strain evidence="7 10">NAK:384</strain>
    </source>
</reference>
<dbReference type="RefSeq" id="WP_014914568.1">
    <property type="nucleotide sequence ID" value="NZ_CP009769.1"/>
</dbReference>
<evidence type="ECO:0000256" key="2">
    <source>
        <dbReference type="ARBA" id="ARBA00022692"/>
    </source>
</evidence>
<evidence type="ECO:0000313" key="7">
    <source>
        <dbReference type="EMBL" id="MBN3104542.1"/>
    </source>
</evidence>
<feature type="transmembrane region" description="Helical" evidence="5">
    <location>
        <begin position="12"/>
        <end position="34"/>
    </location>
</feature>
<organism evidence="8 9">
    <name type="scientific">Pectobacterium brasiliense</name>
    <dbReference type="NCBI Taxonomy" id="180957"/>
    <lineage>
        <taxon>Bacteria</taxon>
        <taxon>Pseudomonadati</taxon>
        <taxon>Pseudomonadota</taxon>
        <taxon>Gammaproteobacteria</taxon>
        <taxon>Enterobacterales</taxon>
        <taxon>Pectobacteriaceae</taxon>
        <taxon>Pectobacterium</taxon>
    </lineage>
</organism>
<evidence type="ECO:0000256" key="1">
    <source>
        <dbReference type="ARBA" id="ARBA00004141"/>
    </source>
</evidence>
<dbReference type="EMBL" id="CP065031">
    <property type="protein sequence ID" value="QPK22974.1"/>
    <property type="molecule type" value="Genomic_DNA"/>
</dbReference>
<gene>
    <name evidence="8" type="ORF">F126LOC_015095</name>
    <name evidence="7" type="ORF">H4F48_00420</name>
</gene>
<evidence type="ECO:0000313" key="8">
    <source>
        <dbReference type="EMBL" id="QPK22974.1"/>
    </source>
</evidence>
<dbReference type="KEGG" id="pbra:B5S52_16025"/>
<dbReference type="Gene3D" id="2.40.50.140">
    <property type="entry name" value="Nucleic acid-binding proteins"/>
    <property type="match status" value="1"/>
</dbReference>
<evidence type="ECO:0000256" key="4">
    <source>
        <dbReference type="ARBA" id="ARBA00023136"/>
    </source>
</evidence>
<keyword evidence="10" id="KW-1185">Reference proteome</keyword>
<feature type="domain" description="NfeD-like C-terminal" evidence="6">
    <location>
        <begin position="93"/>
        <end position="148"/>
    </location>
</feature>
<evidence type="ECO:0000256" key="5">
    <source>
        <dbReference type="SAM" id="Phobius"/>
    </source>
</evidence>
<dbReference type="AlphaFoldDB" id="A0A086EC94"/>
<dbReference type="EMBL" id="JACGET010000001">
    <property type="protein sequence ID" value="MBN3104542.1"/>
    <property type="molecule type" value="Genomic_DNA"/>
</dbReference>
<dbReference type="Pfam" id="PF01957">
    <property type="entry name" value="NfeD"/>
    <property type="match status" value="1"/>
</dbReference>
<dbReference type="Proteomes" id="UP000269351">
    <property type="component" value="Chromosome"/>
</dbReference>
<keyword evidence="3 5" id="KW-1133">Transmembrane helix</keyword>
<dbReference type="InterPro" id="IPR052165">
    <property type="entry name" value="Membrane_assoc_protease"/>
</dbReference>
<dbReference type="Proteomes" id="UP000762586">
    <property type="component" value="Unassembled WGS sequence"/>
</dbReference>
<comment type="subcellular location">
    <subcellularLocation>
        <location evidence="1">Membrane</location>
        <topology evidence="1">Multi-pass membrane protein</topology>
    </subcellularLocation>
</comment>
<reference evidence="8 9" key="2">
    <citation type="submission" date="2020-11" db="EMBL/GenBank/DDBJ databases">
        <title>Complete genome sequence of Pectobacterium brasiliense strain F126.</title>
        <authorList>
            <person name="Miroshnikov K."/>
            <person name="Vo T.N.H."/>
            <person name="Khodykina M.V."/>
            <person name="Kabanova A.P."/>
            <person name="Shneider M."/>
            <person name="Korzhenkov A."/>
            <person name="Toschakov S.V."/>
            <person name="Miroshnikov K.A."/>
            <person name="Ignatov A.N."/>
            <person name="Mikhailova Y.V."/>
            <person name="Shelenkov A."/>
            <person name="Yanushevich Y.G."/>
            <person name="Evseev P.V."/>
        </authorList>
    </citation>
    <scope>NUCLEOTIDE SEQUENCE [LARGE SCALE GENOMIC DNA]</scope>
    <source>
        <strain evidence="8 9">F126</strain>
    </source>
</reference>
<dbReference type="GO" id="GO:0005886">
    <property type="term" value="C:plasma membrane"/>
    <property type="evidence" value="ECO:0007669"/>
    <property type="project" value="TreeGrafter"/>
</dbReference>
<keyword evidence="2 5" id="KW-0812">Transmembrane</keyword>
<dbReference type="InterPro" id="IPR012340">
    <property type="entry name" value="NA-bd_OB-fold"/>
</dbReference>